<keyword evidence="1" id="KW-0472">Membrane</keyword>
<reference evidence="2" key="1">
    <citation type="submission" date="2023-04" db="EMBL/GenBank/DDBJ databases">
        <authorList>
            <person name="Vijverberg K."/>
            <person name="Xiong W."/>
            <person name="Schranz E."/>
        </authorList>
    </citation>
    <scope>NUCLEOTIDE SEQUENCE</scope>
</reference>
<dbReference type="EMBL" id="OX465084">
    <property type="protein sequence ID" value="CAI9296087.1"/>
    <property type="molecule type" value="Genomic_DNA"/>
</dbReference>
<keyword evidence="1" id="KW-1133">Transmembrane helix</keyword>
<feature type="transmembrane region" description="Helical" evidence="1">
    <location>
        <begin position="130"/>
        <end position="154"/>
    </location>
</feature>
<accession>A0AA35ZQJ5</accession>
<name>A0AA35ZQJ5_LACSI</name>
<dbReference type="PANTHER" id="PTHR31142:SF4">
    <property type="entry name" value="OS01G0751300 PROTEIN"/>
    <property type="match status" value="1"/>
</dbReference>
<organism evidence="2 3">
    <name type="scientific">Lactuca saligna</name>
    <name type="common">Willowleaf lettuce</name>
    <dbReference type="NCBI Taxonomy" id="75948"/>
    <lineage>
        <taxon>Eukaryota</taxon>
        <taxon>Viridiplantae</taxon>
        <taxon>Streptophyta</taxon>
        <taxon>Embryophyta</taxon>
        <taxon>Tracheophyta</taxon>
        <taxon>Spermatophyta</taxon>
        <taxon>Magnoliopsida</taxon>
        <taxon>eudicotyledons</taxon>
        <taxon>Gunneridae</taxon>
        <taxon>Pentapetalae</taxon>
        <taxon>asterids</taxon>
        <taxon>campanulids</taxon>
        <taxon>Asterales</taxon>
        <taxon>Asteraceae</taxon>
        <taxon>Cichorioideae</taxon>
        <taxon>Cichorieae</taxon>
        <taxon>Lactucinae</taxon>
        <taxon>Lactuca</taxon>
    </lineage>
</organism>
<gene>
    <name evidence="2" type="ORF">LSALG_LOCUS34986</name>
</gene>
<keyword evidence="3" id="KW-1185">Reference proteome</keyword>
<dbReference type="Proteomes" id="UP001177003">
    <property type="component" value="Chromosome 8"/>
</dbReference>
<feature type="transmembrane region" description="Helical" evidence="1">
    <location>
        <begin position="90"/>
        <end position="110"/>
    </location>
</feature>
<proteinExistence type="predicted"/>
<evidence type="ECO:0000313" key="2">
    <source>
        <dbReference type="EMBL" id="CAI9296087.1"/>
    </source>
</evidence>
<dbReference type="InterPro" id="IPR040226">
    <property type="entry name" value="THH1/TOM1/TOM3"/>
</dbReference>
<protein>
    <submittedName>
        <fullName evidence="2">Uncharacterized protein</fullName>
    </submittedName>
</protein>
<evidence type="ECO:0000313" key="3">
    <source>
        <dbReference type="Proteomes" id="UP001177003"/>
    </source>
</evidence>
<dbReference type="PANTHER" id="PTHR31142">
    <property type="entry name" value="TOBAMOVIRUS MULTIPLICATION PROTEIN 1-LIKE ISOFORM X1"/>
    <property type="match status" value="1"/>
</dbReference>
<dbReference type="AlphaFoldDB" id="A0AA35ZQJ5"/>
<keyword evidence="1" id="KW-0812">Transmembrane</keyword>
<sequence>MLCLYNDRQSHLITSPHLVGYITLPTTSPYRQPQKDCFEVYALVPGLLREEVISLLTVLATLASVSPKLPLGYPARLSFTKAKKLSDPPLYPVAGLAIVYVVCFTSSSVVSLFTNIPVLYHCEWRGIGGLYASLLLILYHFIGSSIPSGFVLWVMRELPPSVAVNVPEESRTLAFVSDYSTTITQPQHCTTITTAQNQGSRASQYV</sequence>
<evidence type="ECO:0000256" key="1">
    <source>
        <dbReference type="SAM" id="Phobius"/>
    </source>
</evidence>